<dbReference type="Proteomes" id="UP000723463">
    <property type="component" value="Unassembled WGS sequence"/>
</dbReference>
<protein>
    <submittedName>
        <fullName evidence="1">Uncharacterized protein</fullName>
    </submittedName>
</protein>
<keyword evidence="2" id="KW-1185">Reference proteome</keyword>
<dbReference type="AlphaFoldDB" id="A0A9P6JYW8"/>
<sequence length="258" mass="29154">MTTIAQINKFGGTRSPLLLHLTTRIWNHGLKAGARLKTTYVPSQFNLADAPSRRMVAQLEWFDRSLILSTFGGDLGSPHHQPVRNNRLFNISAGPSQVQFRRDSNVGRRDSDPTPMEIDSLGNYAQYKMWHEMAWSFTYDVSPSTLEDLEVYYGTDEKEQVTEGRVLSLAGMIAGMDAGSVTHVFRIRNPGNDSFAAPDNPELDHVYTVAVFENDEYFFANAQAESLRIYQETRTSQMTHQVNMDGILDLLTQRQTVT</sequence>
<dbReference type="EMBL" id="JAAAXW010000300">
    <property type="protein sequence ID" value="KAF9538525.1"/>
    <property type="molecule type" value="Genomic_DNA"/>
</dbReference>
<name>A0A9P6JYW8_9FUNG</name>
<evidence type="ECO:0000313" key="2">
    <source>
        <dbReference type="Proteomes" id="UP000723463"/>
    </source>
</evidence>
<reference evidence="1" key="1">
    <citation type="journal article" date="2020" name="Fungal Divers.">
        <title>Resolving the Mortierellaceae phylogeny through synthesis of multi-gene phylogenetics and phylogenomics.</title>
        <authorList>
            <person name="Vandepol N."/>
            <person name="Liber J."/>
            <person name="Desiro A."/>
            <person name="Na H."/>
            <person name="Kennedy M."/>
            <person name="Barry K."/>
            <person name="Grigoriev I.V."/>
            <person name="Miller A.N."/>
            <person name="O'Donnell K."/>
            <person name="Stajich J.E."/>
            <person name="Bonito G."/>
        </authorList>
    </citation>
    <scope>NUCLEOTIDE SEQUENCE</scope>
    <source>
        <strain evidence="1">NRRL 2591</strain>
    </source>
</reference>
<accession>A0A9P6JYW8</accession>
<gene>
    <name evidence="1" type="ORF">EC957_006674</name>
</gene>
<organism evidence="1 2">
    <name type="scientific">Mortierella hygrophila</name>
    <dbReference type="NCBI Taxonomy" id="979708"/>
    <lineage>
        <taxon>Eukaryota</taxon>
        <taxon>Fungi</taxon>
        <taxon>Fungi incertae sedis</taxon>
        <taxon>Mucoromycota</taxon>
        <taxon>Mortierellomycotina</taxon>
        <taxon>Mortierellomycetes</taxon>
        <taxon>Mortierellales</taxon>
        <taxon>Mortierellaceae</taxon>
        <taxon>Mortierella</taxon>
    </lineage>
</organism>
<comment type="caution">
    <text evidence="1">The sequence shown here is derived from an EMBL/GenBank/DDBJ whole genome shotgun (WGS) entry which is preliminary data.</text>
</comment>
<evidence type="ECO:0000313" key="1">
    <source>
        <dbReference type="EMBL" id="KAF9538525.1"/>
    </source>
</evidence>
<proteinExistence type="predicted"/>